<evidence type="ECO:0000256" key="1">
    <source>
        <dbReference type="SAM" id="MobiDB-lite"/>
    </source>
</evidence>
<keyword evidence="4" id="KW-1185">Reference proteome</keyword>
<dbReference type="Pfam" id="PF04149">
    <property type="entry name" value="DUF397"/>
    <property type="match status" value="2"/>
</dbReference>
<dbReference type="EMBL" id="RSEB01000001">
    <property type="protein sequence ID" value="RRS02124.1"/>
    <property type="molecule type" value="Genomic_DNA"/>
</dbReference>
<feature type="domain" description="DUF397" evidence="2">
    <location>
        <begin position="48"/>
        <end position="102"/>
    </location>
</feature>
<dbReference type="Proteomes" id="UP000277256">
    <property type="component" value="Unassembled WGS sequence"/>
</dbReference>
<name>A0A426V5E2_9ACTN</name>
<evidence type="ECO:0000259" key="2">
    <source>
        <dbReference type="Pfam" id="PF04149"/>
    </source>
</evidence>
<evidence type="ECO:0000313" key="4">
    <source>
        <dbReference type="Proteomes" id="UP000277256"/>
    </source>
</evidence>
<organism evidence="3 4">
    <name type="scientific">Glycomyces terrestris</name>
    <dbReference type="NCBI Taxonomy" id="2493553"/>
    <lineage>
        <taxon>Bacteria</taxon>
        <taxon>Bacillati</taxon>
        <taxon>Actinomycetota</taxon>
        <taxon>Actinomycetes</taxon>
        <taxon>Glycomycetales</taxon>
        <taxon>Glycomycetaceae</taxon>
        <taxon>Glycomyces</taxon>
    </lineage>
</organism>
<feature type="domain" description="DUF397" evidence="2">
    <location>
        <begin position="27"/>
        <end position="46"/>
    </location>
</feature>
<sequence>MQNVTAWRKSTRSNGSGTSSCVELRRSWRKSSHSGGDGNSDCVELRRNWRKSARSNGSGTSECVELCACTDDGFHIRDSKLGDDSPVFGLASADLTALLSAAS</sequence>
<protein>
    <submittedName>
        <fullName evidence="3">DUF397 domain-containing protein</fullName>
    </submittedName>
</protein>
<dbReference type="AlphaFoldDB" id="A0A426V5E2"/>
<evidence type="ECO:0000313" key="3">
    <source>
        <dbReference type="EMBL" id="RRS02124.1"/>
    </source>
</evidence>
<dbReference type="RefSeq" id="WP_125246599.1">
    <property type="nucleotide sequence ID" value="NZ_RSEB01000001.1"/>
</dbReference>
<dbReference type="OrthoDB" id="4570646at2"/>
<accession>A0A426V5E2</accession>
<gene>
    <name evidence="3" type="ORF">EIW28_05185</name>
</gene>
<dbReference type="InterPro" id="IPR007278">
    <property type="entry name" value="DUF397"/>
</dbReference>
<feature type="region of interest" description="Disordered" evidence="1">
    <location>
        <begin position="1"/>
        <end position="20"/>
    </location>
</feature>
<comment type="caution">
    <text evidence="3">The sequence shown here is derived from an EMBL/GenBank/DDBJ whole genome shotgun (WGS) entry which is preliminary data.</text>
</comment>
<proteinExistence type="predicted"/>
<reference evidence="3 4" key="1">
    <citation type="submission" date="2018-12" db="EMBL/GenBank/DDBJ databases">
        <title>Glycomyces sp. YIM 121974 draft genome.</title>
        <authorList>
            <person name="Li Q."/>
        </authorList>
    </citation>
    <scope>NUCLEOTIDE SEQUENCE [LARGE SCALE GENOMIC DNA]</scope>
    <source>
        <strain evidence="3 4">YIM 121974</strain>
    </source>
</reference>